<evidence type="ECO:0000259" key="1">
    <source>
        <dbReference type="Pfam" id="PF02384"/>
    </source>
</evidence>
<dbReference type="SUPFAM" id="SSF53335">
    <property type="entry name" value="S-adenosyl-L-methionine-dependent methyltransferases"/>
    <property type="match status" value="1"/>
</dbReference>
<dbReference type="GO" id="GO:0003677">
    <property type="term" value="F:DNA binding"/>
    <property type="evidence" value="ECO:0007669"/>
    <property type="project" value="InterPro"/>
</dbReference>
<dbReference type="EMBL" id="VJXW01000003">
    <property type="protein sequence ID" value="TRW28093.1"/>
    <property type="molecule type" value="Genomic_DNA"/>
</dbReference>
<keyword evidence="2" id="KW-0808">Transferase</keyword>
<evidence type="ECO:0000313" key="2">
    <source>
        <dbReference type="EMBL" id="TRW28093.1"/>
    </source>
</evidence>
<dbReference type="InterPro" id="IPR003356">
    <property type="entry name" value="DNA_methylase_A-5"/>
</dbReference>
<dbReference type="GO" id="GO:0032259">
    <property type="term" value="P:methylation"/>
    <property type="evidence" value="ECO:0007669"/>
    <property type="project" value="UniProtKB-KW"/>
</dbReference>
<dbReference type="Pfam" id="PF02384">
    <property type="entry name" value="N6_Mtase"/>
    <property type="match status" value="1"/>
</dbReference>
<keyword evidence="2" id="KW-0489">Methyltransferase</keyword>
<protein>
    <submittedName>
        <fullName evidence="2">SAM-dependent DNA methyltransferase</fullName>
    </submittedName>
</protein>
<organism evidence="2 3">
    <name type="scientific">Criibacterium bergeronii</name>
    <dbReference type="NCBI Taxonomy" id="1871336"/>
    <lineage>
        <taxon>Bacteria</taxon>
        <taxon>Bacillati</taxon>
        <taxon>Bacillota</taxon>
        <taxon>Clostridia</taxon>
        <taxon>Peptostreptococcales</taxon>
        <taxon>Filifactoraceae</taxon>
        <taxon>Criibacterium</taxon>
    </lineage>
</organism>
<dbReference type="GO" id="GO:0008170">
    <property type="term" value="F:N-methyltransferase activity"/>
    <property type="evidence" value="ECO:0007669"/>
    <property type="project" value="InterPro"/>
</dbReference>
<accession>A0A552VCA0</accession>
<comment type="caution">
    <text evidence="2">The sequence shown here is derived from an EMBL/GenBank/DDBJ whole genome shotgun (WGS) entry which is preliminary data.</text>
</comment>
<proteinExistence type="predicted"/>
<evidence type="ECO:0000313" key="3">
    <source>
        <dbReference type="Proteomes" id="UP000319424"/>
    </source>
</evidence>
<dbReference type="OrthoDB" id="9814572at2"/>
<dbReference type="Proteomes" id="UP000319424">
    <property type="component" value="Unassembled WGS sequence"/>
</dbReference>
<dbReference type="InterPro" id="IPR029063">
    <property type="entry name" value="SAM-dependent_MTases_sf"/>
</dbReference>
<sequence>MGIFFNEFNRYKKKSESGQIFTPEHITDFMYRILEVNKDDRILDATCGFRVIIMTQANSQVDTRVLELLPKFKIKKMNRWCAV</sequence>
<name>A0A552VCA0_9FIRM</name>
<gene>
    <name evidence="2" type="ORF">FL857_03280</name>
</gene>
<dbReference type="Gene3D" id="3.40.50.150">
    <property type="entry name" value="Vaccinia Virus protein VP39"/>
    <property type="match status" value="1"/>
</dbReference>
<dbReference type="AlphaFoldDB" id="A0A552VCA0"/>
<feature type="domain" description="DNA methylase adenine-specific" evidence="1">
    <location>
        <begin position="12"/>
        <end position="56"/>
    </location>
</feature>
<reference evidence="2 3" key="1">
    <citation type="submission" date="2019-07" db="EMBL/GenBank/DDBJ databases">
        <title>Criibacterium bergeronii gen. nov., sp. nov. isolated from human clinical samples.</title>
        <authorList>
            <person name="Maheux A.F."/>
            <person name="Boudreau D.K."/>
            <person name="Berube E."/>
            <person name="Brodeur S."/>
            <person name="Bernard K.A."/>
            <person name="Abed J.Y."/>
            <person name="Ducrey E."/>
            <person name="Guay E.F."/>
            <person name="Raymond F."/>
            <person name="Corbeil J."/>
            <person name="Domingo M.-C."/>
            <person name="Roy P.H."/>
            <person name="Boissinot M."/>
            <person name="Tocheva E.I."/>
            <person name="Omar R.F."/>
        </authorList>
    </citation>
    <scope>NUCLEOTIDE SEQUENCE [LARGE SCALE GENOMIC DNA]</scope>
    <source>
        <strain evidence="2 3">CCRI-24246</strain>
    </source>
</reference>